<evidence type="ECO:0000259" key="2">
    <source>
        <dbReference type="Pfam" id="PF25547"/>
    </source>
</evidence>
<keyword evidence="4" id="KW-1185">Reference proteome</keyword>
<dbReference type="InterPro" id="IPR022536">
    <property type="entry name" value="EspC"/>
</dbReference>
<comment type="caution">
    <text evidence="3">The sequence shown here is derived from an EMBL/GenBank/DDBJ whole genome shotgun (WGS) entry which is preliminary data.</text>
</comment>
<reference evidence="4" key="1">
    <citation type="journal article" date="2019" name="Int. J. Syst. Evol. Microbiol.">
        <title>The Global Catalogue of Microorganisms (GCM) 10K type strain sequencing project: providing services to taxonomists for standard genome sequencing and annotation.</title>
        <authorList>
            <consortium name="The Broad Institute Genomics Platform"/>
            <consortium name="The Broad Institute Genome Sequencing Center for Infectious Disease"/>
            <person name="Wu L."/>
            <person name="Ma J."/>
        </authorList>
    </citation>
    <scope>NUCLEOTIDE SEQUENCE [LARGE SCALE GENOMIC DNA]</scope>
    <source>
        <strain evidence="4">JCM 9687</strain>
    </source>
</reference>
<dbReference type="Pfam" id="PF10824">
    <property type="entry name" value="T7SS_ESX_EspC"/>
    <property type="match status" value="1"/>
</dbReference>
<dbReference type="Pfam" id="PF25547">
    <property type="entry name" value="WXG100_2"/>
    <property type="match status" value="1"/>
</dbReference>
<organism evidence="3 4">
    <name type="scientific">Saccharopolyspora gregorii</name>
    <dbReference type="NCBI Taxonomy" id="33914"/>
    <lineage>
        <taxon>Bacteria</taxon>
        <taxon>Bacillati</taxon>
        <taxon>Actinomycetota</taxon>
        <taxon>Actinomycetes</taxon>
        <taxon>Pseudonocardiales</taxon>
        <taxon>Pseudonocardiaceae</taxon>
        <taxon>Saccharopolyspora</taxon>
    </lineage>
</organism>
<dbReference type="EMBL" id="BAAAYK010000038">
    <property type="protein sequence ID" value="GAA3360779.1"/>
    <property type="molecule type" value="Genomic_DNA"/>
</dbReference>
<dbReference type="Proteomes" id="UP001500483">
    <property type="component" value="Unassembled WGS sequence"/>
</dbReference>
<evidence type="ECO:0000256" key="1">
    <source>
        <dbReference type="SAM" id="MobiDB-lite"/>
    </source>
</evidence>
<protein>
    <recommendedName>
        <fullName evidence="2">Outer membrane channel protein CpnT-like N-terminal domain-containing protein</fullName>
    </recommendedName>
</protein>
<name>A0ABP6RV24_9PSEU</name>
<dbReference type="Gene3D" id="1.10.287.1060">
    <property type="entry name" value="ESAT-6-like"/>
    <property type="match status" value="1"/>
</dbReference>
<gene>
    <name evidence="3" type="ORF">GCM10020366_42170</name>
</gene>
<accession>A0ABP6RV24</accession>
<dbReference type="InterPro" id="IPR057746">
    <property type="entry name" value="CpnT-like_N"/>
</dbReference>
<sequence length="562" mass="59667">MTLNVAPEALSAHSQGSQGVSQHLDQLSAVLEQARVSDDCFGPIGELLAMHYFSSLEECRDLATQAGGFMGHISQAVQDCAKDYQDMDQTQADDLGKIDLSGMRVSGGGPASLGEVNGAGGPGRSYLGRTAEYGSSAVSTSNDLARADNPPDIAIATVNARMEQLDMALSPGKAFADNGLGFLISLVISPLVEWVIEPLIGDPDQMRSTGKGWEQVADWVDGLGEQEQQRAAATRPVWEGQAGDAFRKQMEEFSGGTAAFAEEVRGLAQTLNFAADIFDMAVEMIVDILQELVMGLIIEWIAALAASWITAGASVAAASGLTASQVAITGTRLGTKAAELLHKLKPLITKLEELLQKLRSGKLRKVVEKMNELRNGSRGQQWVARQIDGNPIAKILTRGDTDGLRNAQRGVREAEEALAQGRPGAQADLNRATRDLERAAAEDGTSTTGNRFANAARRDENGDVIYRQNADGTPSRSWGGDLRPEMERARGEQALAANLAQAGLGVAGLSGEHRLTDAVVHEGTAAVAQEGLEQGVKFGYDVAQNPSSDDERDAATERGFSI</sequence>
<proteinExistence type="predicted"/>
<dbReference type="InterPro" id="IPR036689">
    <property type="entry name" value="ESAT-6-like_sf"/>
</dbReference>
<feature type="region of interest" description="Disordered" evidence="1">
    <location>
        <begin position="541"/>
        <end position="562"/>
    </location>
</feature>
<evidence type="ECO:0000313" key="4">
    <source>
        <dbReference type="Proteomes" id="UP001500483"/>
    </source>
</evidence>
<dbReference type="SUPFAM" id="SSF140453">
    <property type="entry name" value="EsxAB dimer-like"/>
    <property type="match status" value="1"/>
</dbReference>
<feature type="domain" description="Outer membrane channel protein CpnT-like N-terminal" evidence="2">
    <location>
        <begin position="201"/>
        <end position="316"/>
    </location>
</feature>
<evidence type="ECO:0000313" key="3">
    <source>
        <dbReference type="EMBL" id="GAA3360779.1"/>
    </source>
</evidence>
<dbReference type="RefSeq" id="WP_344928920.1">
    <property type="nucleotide sequence ID" value="NZ_BAAAYK010000038.1"/>
</dbReference>